<sequence>MSNTHAKNEQQTFLTALPDGNERKEIENTCILISAEENDDDLDIDIKTSSSDTDDNDEVNSMMNNEQHKAPDTIQEQHKNSLQIVQTNDGYRK</sequence>
<dbReference type="Proteomes" id="UP000682733">
    <property type="component" value="Unassembled WGS sequence"/>
</dbReference>
<dbReference type="Proteomes" id="UP000677228">
    <property type="component" value="Unassembled WGS sequence"/>
</dbReference>
<name>A0A8S2QWC3_9BILA</name>
<dbReference type="EMBL" id="CAJNOK010020314">
    <property type="protein sequence ID" value="CAF1314233.1"/>
    <property type="molecule type" value="Genomic_DNA"/>
</dbReference>
<organism evidence="3 4">
    <name type="scientific">Didymodactylos carnosus</name>
    <dbReference type="NCBI Taxonomy" id="1234261"/>
    <lineage>
        <taxon>Eukaryota</taxon>
        <taxon>Metazoa</taxon>
        <taxon>Spiralia</taxon>
        <taxon>Gnathifera</taxon>
        <taxon>Rotifera</taxon>
        <taxon>Eurotatoria</taxon>
        <taxon>Bdelloidea</taxon>
        <taxon>Philodinida</taxon>
        <taxon>Philodinidae</taxon>
        <taxon>Didymodactylos</taxon>
    </lineage>
</organism>
<evidence type="ECO:0000313" key="2">
    <source>
        <dbReference type="EMBL" id="CAF1314233.1"/>
    </source>
</evidence>
<comment type="caution">
    <text evidence="3">The sequence shown here is derived from an EMBL/GenBank/DDBJ whole genome shotgun (WGS) entry which is preliminary data.</text>
</comment>
<accession>A0A8S2QWC3</accession>
<evidence type="ECO:0000313" key="4">
    <source>
        <dbReference type="Proteomes" id="UP000682733"/>
    </source>
</evidence>
<evidence type="ECO:0000256" key="1">
    <source>
        <dbReference type="SAM" id="MobiDB-lite"/>
    </source>
</evidence>
<dbReference type="EMBL" id="CAJOBA010041910">
    <property type="protein sequence ID" value="CAF4122915.1"/>
    <property type="molecule type" value="Genomic_DNA"/>
</dbReference>
<proteinExistence type="predicted"/>
<protein>
    <submittedName>
        <fullName evidence="3">Uncharacterized protein</fullName>
    </submittedName>
</protein>
<feature type="region of interest" description="Disordered" evidence="1">
    <location>
        <begin position="43"/>
        <end position="93"/>
    </location>
</feature>
<feature type="compositionally biased region" description="Basic and acidic residues" evidence="1">
    <location>
        <begin position="66"/>
        <end position="79"/>
    </location>
</feature>
<gene>
    <name evidence="2" type="ORF">OVA965_LOCUS29126</name>
    <name evidence="3" type="ORF">TMI583_LOCUS29894</name>
</gene>
<dbReference type="AlphaFoldDB" id="A0A8S2QWC3"/>
<reference evidence="3" key="1">
    <citation type="submission" date="2021-02" db="EMBL/GenBank/DDBJ databases">
        <authorList>
            <person name="Nowell W R."/>
        </authorList>
    </citation>
    <scope>NUCLEOTIDE SEQUENCE</scope>
</reference>
<feature type="compositionally biased region" description="Polar residues" evidence="1">
    <location>
        <begin position="1"/>
        <end position="14"/>
    </location>
</feature>
<feature type="compositionally biased region" description="Polar residues" evidence="1">
    <location>
        <begin position="80"/>
        <end position="93"/>
    </location>
</feature>
<evidence type="ECO:0000313" key="3">
    <source>
        <dbReference type="EMBL" id="CAF4122915.1"/>
    </source>
</evidence>
<feature type="region of interest" description="Disordered" evidence="1">
    <location>
        <begin position="1"/>
        <end position="21"/>
    </location>
</feature>